<dbReference type="AlphaFoldDB" id="A0A285RQX4"/>
<dbReference type="EMBL" id="OBMR01000003">
    <property type="protein sequence ID" value="SOB96533.1"/>
    <property type="molecule type" value="Genomic_DNA"/>
</dbReference>
<keyword evidence="1" id="KW-1133">Transmembrane helix</keyword>
<evidence type="ECO:0000313" key="2">
    <source>
        <dbReference type="EMBL" id="SOB96533.1"/>
    </source>
</evidence>
<feature type="transmembrane region" description="Helical" evidence="1">
    <location>
        <begin position="6"/>
        <end position="25"/>
    </location>
</feature>
<sequence>MVILRFLLKLLTLPLLLVVDIALLITKASLWLSEVVVGLGIWICIIVGLFCLFDGLYPCAIAFGVMLLLIFIGLFAACVIEYFFESVRGALKRI</sequence>
<accession>A0A285RQX4</accession>
<dbReference type="Proteomes" id="UP000219563">
    <property type="component" value="Unassembled WGS sequence"/>
</dbReference>
<feature type="transmembrane region" description="Helical" evidence="1">
    <location>
        <begin position="37"/>
        <end position="57"/>
    </location>
</feature>
<keyword evidence="1" id="KW-0472">Membrane</keyword>
<keyword evidence="1" id="KW-0812">Transmembrane</keyword>
<dbReference type="RefSeq" id="WP_031558149.1">
    <property type="nucleotide sequence ID" value="NZ_OBMR01000003.1"/>
</dbReference>
<name>A0A285RQX4_9FIRM</name>
<evidence type="ECO:0000313" key="3">
    <source>
        <dbReference type="Proteomes" id="UP000219563"/>
    </source>
</evidence>
<organism evidence="2 3">
    <name type="scientific">Pseudobutyrivibrio ruminis DSM 9787</name>
    <dbReference type="NCBI Taxonomy" id="1123011"/>
    <lineage>
        <taxon>Bacteria</taxon>
        <taxon>Bacillati</taxon>
        <taxon>Bacillota</taxon>
        <taxon>Clostridia</taxon>
        <taxon>Lachnospirales</taxon>
        <taxon>Lachnospiraceae</taxon>
        <taxon>Pseudobutyrivibrio</taxon>
    </lineage>
</organism>
<feature type="transmembrane region" description="Helical" evidence="1">
    <location>
        <begin position="63"/>
        <end position="84"/>
    </location>
</feature>
<reference evidence="2 3" key="1">
    <citation type="submission" date="2017-08" db="EMBL/GenBank/DDBJ databases">
        <authorList>
            <person name="de Groot N.N."/>
        </authorList>
    </citation>
    <scope>NUCLEOTIDE SEQUENCE [LARGE SCALE GENOMIC DNA]</scope>
    <source>
        <strain evidence="2 3">DSM 9787</strain>
    </source>
</reference>
<evidence type="ECO:0000256" key="1">
    <source>
        <dbReference type="SAM" id="Phobius"/>
    </source>
</evidence>
<gene>
    <name evidence="2" type="ORF">SAMN02910411_1106</name>
</gene>
<proteinExistence type="predicted"/>
<protein>
    <submittedName>
        <fullName evidence="2">Uncharacterized protein</fullName>
    </submittedName>
</protein>